<keyword evidence="7" id="KW-1185">Reference proteome</keyword>
<dbReference type="PROSITE" id="PS50893">
    <property type="entry name" value="ABC_TRANSPORTER_2"/>
    <property type="match status" value="1"/>
</dbReference>
<evidence type="ECO:0000256" key="2">
    <source>
        <dbReference type="ARBA" id="ARBA00022448"/>
    </source>
</evidence>
<dbReference type="GO" id="GO:0005524">
    <property type="term" value="F:ATP binding"/>
    <property type="evidence" value="ECO:0007669"/>
    <property type="project" value="UniProtKB-KW"/>
</dbReference>
<organism evidence="6 7">
    <name type="scientific">Stieleria marina</name>
    <dbReference type="NCBI Taxonomy" id="1930275"/>
    <lineage>
        <taxon>Bacteria</taxon>
        <taxon>Pseudomonadati</taxon>
        <taxon>Planctomycetota</taxon>
        <taxon>Planctomycetia</taxon>
        <taxon>Pirellulales</taxon>
        <taxon>Pirellulaceae</taxon>
        <taxon>Stieleria</taxon>
    </lineage>
</organism>
<dbReference type="Proteomes" id="UP000319817">
    <property type="component" value="Chromosome"/>
</dbReference>
<name>A0A517P1N9_9BACT</name>
<dbReference type="SMART" id="SM00382">
    <property type="entry name" value="AAA"/>
    <property type="match status" value="1"/>
</dbReference>
<dbReference type="Pfam" id="PF00005">
    <property type="entry name" value="ABC_tran"/>
    <property type="match status" value="1"/>
</dbReference>
<evidence type="ECO:0000256" key="1">
    <source>
        <dbReference type="ARBA" id="ARBA00005417"/>
    </source>
</evidence>
<proteinExistence type="inferred from homology"/>
<evidence type="ECO:0000313" key="7">
    <source>
        <dbReference type="Proteomes" id="UP000319817"/>
    </source>
</evidence>
<dbReference type="InterPro" id="IPR003593">
    <property type="entry name" value="AAA+_ATPase"/>
</dbReference>
<dbReference type="CDD" id="cd03230">
    <property type="entry name" value="ABC_DR_subfamily_A"/>
    <property type="match status" value="1"/>
</dbReference>
<dbReference type="RefSeq" id="WP_419189373.1">
    <property type="nucleotide sequence ID" value="NZ_CP036526.1"/>
</dbReference>
<evidence type="ECO:0000313" key="6">
    <source>
        <dbReference type="EMBL" id="QDT13294.1"/>
    </source>
</evidence>
<reference evidence="6 7" key="1">
    <citation type="submission" date="2019-02" db="EMBL/GenBank/DDBJ databases">
        <title>Deep-cultivation of Planctomycetes and their phenomic and genomic characterization uncovers novel biology.</title>
        <authorList>
            <person name="Wiegand S."/>
            <person name="Jogler M."/>
            <person name="Boedeker C."/>
            <person name="Pinto D."/>
            <person name="Vollmers J."/>
            <person name="Rivas-Marin E."/>
            <person name="Kohn T."/>
            <person name="Peeters S.H."/>
            <person name="Heuer A."/>
            <person name="Rast P."/>
            <person name="Oberbeckmann S."/>
            <person name="Bunk B."/>
            <person name="Jeske O."/>
            <person name="Meyerdierks A."/>
            <person name="Storesund J.E."/>
            <person name="Kallscheuer N."/>
            <person name="Luecker S."/>
            <person name="Lage O.M."/>
            <person name="Pohl T."/>
            <person name="Merkel B.J."/>
            <person name="Hornburger P."/>
            <person name="Mueller R.-W."/>
            <person name="Bruemmer F."/>
            <person name="Labrenz M."/>
            <person name="Spormann A.M."/>
            <person name="Op den Camp H."/>
            <person name="Overmann J."/>
            <person name="Amann R."/>
            <person name="Jetten M.S.M."/>
            <person name="Mascher T."/>
            <person name="Medema M.H."/>
            <person name="Devos D.P."/>
            <person name="Kaster A.-K."/>
            <person name="Ovreas L."/>
            <person name="Rohde M."/>
            <person name="Galperin M.Y."/>
            <person name="Jogler C."/>
        </authorList>
    </citation>
    <scope>NUCLEOTIDE SEQUENCE [LARGE SCALE GENOMIC DNA]</scope>
    <source>
        <strain evidence="6 7">K23_9</strain>
    </source>
</reference>
<dbReference type="AlphaFoldDB" id="A0A517P1N9"/>
<dbReference type="EMBL" id="CP036526">
    <property type="protein sequence ID" value="QDT13294.1"/>
    <property type="molecule type" value="Genomic_DNA"/>
</dbReference>
<evidence type="ECO:0000256" key="4">
    <source>
        <dbReference type="ARBA" id="ARBA00022840"/>
    </source>
</evidence>
<comment type="similarity">
    <text evidence="1">Belongs to the ABC transporter superfamily.</text>
</comment>
<dbReference type="InterPro" id="IPR027417">
    <property type="entry name" value="P-loop_NTPase"/>
</dbReference>
<evidence type="ECO:0000256" key="3">
    <source>
        <dbReference type="ARBA" id="ARBA00022741"/>
    </source>
</evidence>
<dbReference type="SUPFAM" id="SSF52540">
    <property type="entry name" value="P-loop containing nucleoside triphosphate hydrolases"/>
    <property type="match status" value="1"/>
</dbReference>
<feature type="domain" description="ABC transporter" evidence="5">
    <location>
        <begin position="3"/>
        <end position="231"/>
    </location>
</feature>
<protein>
    <submittedName>
        <fullName evidence="6">ABC-type transporter ATP-binding protein EcsA</fullName>
    </submittedName>
</protein>
<dbReference type="PANTHER" id="PTHR43335">
    <property type="entry name" value="ABC TRANSPORTER, ATP-BINDING PROTEIN"/>
    <property type="match status" value="1"/>
</dbReference>
<sequence length="282" mass="30512">MMIQIDQLTKLYDDHLAVDQLSFELSAGKICGLIGPNGAGKTTTMRCMAGLIPATRGELTVAGCHVSGDSLQLKQRLAYVPDDPPLFDDLTVGQHLEFIGRLYNVDDHRTKANGLLSQFDLLSKINAGATTLSRGMRQKLAICCAYLFDPQVLLLDEPLTGLDPPGIRSLLLSVRKRADAGATVVISSHLLAMIDDVVTHLLVMQRGRLQYFGAAADLRSQFPHAKTLEEAYFAATSNESGLPESAALDQVLEIKNMASDLTEPTLDHLALPRSESLGEASL</sequence>
<gene>
    <name evidence="6" type="primary">ecsA</name>
    <name evidence="6" type="ORF">K239x_53120</name>
</gene>
<keyword evidence="2" id="KW-0813">Transport</keyword>
<dbReference type="PANTHER" id="PTHR43335:SF3">
    <property type="entry name" value="ABC TRANSPORTER"/>
    <property type="match status" value="1"/>
</dbReference>
<dbReference type="InterPro" id="IPR003439">
    <property type="entry name" value="ABC_transporter-like_ATP-bd"/>
</dbReference>
<dbReference type="GO" id="GO:0016887">
    <property type="term" value="F:ATP hydrolysis activity"/>
    <property type="evidence" value="ECO:0007669"/>
    <property type="project" value="InterPro"/>
</dbReference>
<evidence type="ECO:0000259" key="5">
    <source>
        <dbReference type="PROSITE" id="PS50893"/>
    </source>
</evidence>
<keyword evidence="3" id="KW-0547">Nucleotide-binding</keyword>
<accession>A0A517P1N9</accession>
<dbReference type="Gene3D" id="3.40.50.300">
    <property type="entry name" value="P-loop containing nucleotide triphosphate hydrolases"/>
    <property type="match status" value="1"/>
</dbReference>
<keyword evidence="4 6" id="KW-0067">ATP-binding</keyword>